<dbReference type="PANTHER" id="PTHR39607:SF3">
    <property type="entry name" value="BZIP DOMAIN-CONTAINING PROTEIN"/>
    <property type="match status" value="1"/>
</dbReference>
<keyword evidence="3" id="KW-1185">Reference proteome</keyword>
<sequence>MSPPAEDWSTITDANERRKAQNRVAQRNYRSRKKLRVEIEESILYDLPAHIRSAVTSKGRRWLTALQSENQELRELSVALNSQQAPEAREHNDIAQAGDYPMLADTTADNTANSGDSDVADLDLGMFTSGGD</sequence>
<name>A0ABQ8QVK1_FUSEQ</name>
<dbReference type="InterPro" id="IPR052635">
    <property type="entry name" value="Sec_Metab_Biosynth_Reg"/>
</dbReference>
<feature type="region of interest" description="Disordered" evidence="1">
    <location>
        <begin position="1"/>
        <end position="29"/>
    </location>
</feature>
<protein>
    <recommendedName>
        <fullName evidence="4">BZIP domain-containing protein</fullName>
    </recommendedName>
</protein>
<reference evidence="2" key="1">
    <citation type="submission" date="2022-09" db="EMBL/GenBank/DDBJ databases">
        <title>Fusarium specimens isolated from Avocado Roots.</title>
        <authorList>
            <person name="Stajich J."/>
            <person name="Roper C."/>
            <person name="Heimlech-Rivalta G."/>
        </authorList>
    </citation>
    <scope>NUCLEOTIDE SEQUENCE</scope>
    <source>
        <strain evidence="2">CF00095</strain>
    </source>
</reference>
<gene>
    <name evidence="2" type="ORF">NW768_012089</name>
</gene>
<evidence type="ECO:0000313" key="3">
    <source>
        <dbReference type="Proteomes" id="UP001152024"/>
    </source>
</evidence>
<organism evidence="2 3">
    <name type="scientific">Fusarium equiseti</name>
    <name type="common">Fusarium scirpi</name>
    <dbReference type="NCBI Taxonomy" id="61235"/>
    <lineage>
        <taxon>Eukaryota</taxon>
        <taxon>Fungi</taxon>
        <taxon>Dikarya</taxon>
        <taxon>Ascomycota</taxon>
        <taxon>Pezizomycotina</taxon>
        <taxon>Sordariomycetes</taxon>
        <taxon>Hypocreomycetidae</taxon>
        <taxon>Hypocreales</taxon>
        <taxon>Nectriaceae</taxon>
        <taxon>Fusarium</taxon>
        <taxon>Fusarium incarnatum-equiseti species complex</taxon>
    </lineage>
</organism>
<accession>A0ABQ8QVK1</accession>
<proteinExistence type="predicted"/>
<comment type="caution">
    <text evidence="2">The sequence shown here is derived from an EMBL/GenBank/DDBJ whole genome shotgun (WGS) entry which is preliminary data.</text>
</comment>
<dbReference type="CDD" id="cd14688">
    <property type="entry name" value="bZIP_YAP"/>
    <property type="match status" value="1"/>
</dbReference>
<evidence type="ECO:0008006" key="4">
    <source>
        <dbReference type="Google" id="ProtNLM"/>
    </source>
</evidence>
<evidence type="ECO:0000313" key="2">
    <source>
        <dbReference type="EMBL" id="KAJ4109653.1"/>
    </source>
</evidence>
<dbReference type="Gene3D" id="1.20.5.170">
    <property type="match status" value="1"/>
</dbReference>
<evidence type="ECO:0000256" key="1">
    <source>
        <dbReference type="SAM" id="MobiDB-lite"/>
    </source>
</evidence>
<feature type="compositionally biased region" description="Polar residues" evidence="1">
    <location>
        <begin position="107"/>
        <end position="116"/>
    </location>
</feature>
<feature type="region of interest" description="Disordered" evidence="1">
    <location>
        <begin position="105"/>
        <end position="132"/>
    </location>
</feature>
<dbReference type="EMBL" id="JAOQBH010000037">
    <property type="protein sequence ID" value="KAJ4109653.1"/>
    <property type="molecule type" value="Genomic_DNA"/>
</dbReference>
<dbReference type="PANTHER" id="PTHR39607">
    <property type="entry name" value="XANTHOCILLIN BIOSYNTHESIS CLUSTER TRANSCRIPTION FACTOR XANC-RELATED"/>
    <property type="match status" value="1"/>
</dbReference>
<dbReference type="Proteomes" id="UP001152024">
    <property type="component" value="Unassembled WGS sequence"/>
</dbReference>